<keyword evidence="1" id="KW-0472">Membrane</keyword>
<keyword evidence="1" id="KW-1133">Transmembrane helix</keyword>
<accession>A0A6L3UZC0</accession>
<organism evidence="2 3">
    <name type="scientific">Cytobacillus depressus</name>
    <dbReference type="NCBI Taxonomy" id="1602942"/>
    <lineage>
        <taxon>Bacteria</taxon>
        <taxon>Bacillati</taxon>
        <taxon>Bacillota</taxon>
        <taxon>Bacilli</taxon>
        <taxon>Bacillales</taxon>
        <taxon>Bacillaceae</taxon>
        <taxon>Cytobacillus</taxon>
    </lineage>
</organism>
<evidence type="ECO:0000313" key="2">
    <source>
        <dbReference type="EMBL" id="KAB2329957.1"/>
    </source>
</evidence>
<evidence type="ECO:0000256" key="1">
    <source>
        <dbReference type="SAM" id="Phobius"/>
    </source>
</evidence>
<dbReference type="OrthoDB" id="2889917at2"/>
<dbReference type="AlphaFoldDB" id="A0A6L3UZC0"/>
<dbReference type="Proteomes" id="UP000481030">
    <property type="component" value="Unassembled WGS sequence"/>
</dbReference>
<sequence>METWGQMRKQGKRRFILGFGMVISIPFVIDYYIIKLLLNSFRITFDFTELLLVWIVCILLALLFGMYGWDRMEKDWQEKINSE</sequence>
<feature type="transmembrane region" description="Helical" evidence="1">
    <location>
        <begin position="50"/>
        <end position="69"/>
    </location>
</feature>
<gene>
    <name evidence="2" type="ORF">F7731_21070</name>
</gene>
<proteinExistence type="predicted"/>
<name>A0A6L3UZC0_9BACI</name>
<protein>
    <submittedName>
        <fullName evidence="2">Uncharacterized protein</fullName>
    </submittedName>
</protein>
<dbReference type="RefSeq" id="WP_151536771.1">
    <property type="nucleotide sequence ID" value="NZ_WBOS01000016.1"/>
</dbReference>
<feature type="transmembrane region" description="Helical" evidence="1">
    <location>
        <begin position="15"/>
        <end position="38"/>
    </location>
</feature>
<reference evidence="2 3" key="1">
    <citation type="journal article" date="2016" name="Antonie Van Leeuwenhoek">
        <title>Bacillus depressus sp. nov., isolated from soil of a sunflower field.</title>
        <authorList>
            <person name="Wei X."/>
            <person name="Xin D."/>
            <person name="Xin Y."/>
            <person name="Zhang H."/>
            <person name="Wang T."/>
            <person name="Zhang J."/>
        </authorList>
    </citation>
    <scope>NUCLEOTIDE SEQUENCE [LARGE SCALE GENOMIC DNA]</scope>
    <source>
        <strain evidence="2 3">BZ1</strain>
    </source>
</reference>
<comment type="caution">
    <text evidence="2">The sequence shown here is derived from an EMBL/GenBank/DDBJ whole genome shotgun (WGS) entry which is preliminary data.</text>
</comment>
<dbReference type="EMBL" id="WBOS01000016">
    <property type="protein sequence ID" value="KAB2329957.1"/>
    <property type="molecule type" value="Genomic_DNA"/>
</dbReference>
<keyword evidence="3" id="KW-1185">Reference proteome</keyword>
<keyword evidence="1" id="KW-0812">Transmembrane</keyword>
<evidence type="ECO:0000313" key="3">
    <source>
        <dbReference type="Proteomes" id="UP000481030"/>
    </source>
</evidence>